<keyword evidence="2" id="KW-1185">Reference proteome</keyword>
<comment type="caution">
    <text evidence="1">The sequence shown here is derived from an EMBL/GenBank/DDBJ whole genome shotgun (WGS) entry which is preliminary data.</text>
</comment>
<accession>S9QAP9</accession>
<evidence type="ECO:0000313" key="1">
    <source>
        <dbReference type="EMBL" id="EPX58409.1"/>
    </source>
</evidence>
<protein>
    <submittedName>
        <fullName evidence="1">Uncharacterized protein</fullName>
    </submittedName>
</protein>
<dbReference type="Proteomes" id="UP000011682">
    <property type="component" value="Unassembled WGS sequence"/>
</dbReference>
<organism evidence="1 2">
    <name type="scientific">Cystobacter fuscus (strain ATCC 25194 / DSM 2262 / NBRC 100088 / M29)</name>
    <dbReference type="NCBI Taxonomy" id="1242864"/>
    <lineage>
        <taxon>Bacteria</taxon>
        <taxon>Pseudomonadati</taxon>
        <taxon>Myxococcota</taxon>
        <taxon>Myxococcia</taxon>
        <taxon>Myxococcales</taxon>
        <taxon>Cystobacterineae</taxon>
        <taxon>Archangiaceae</taxon>
        <taxon>Cystobacter</taxon>
    </lineage>
</organism>
<name>S9QAP9_CYSF2</name>
<gene>
    <name evidence="1" type="ORF">D187_004165</name>
</gene>
<evidence type="ECO:0000313" key="2">
    <source>
        <dbReference type="Proteomes" id="UP000011682"/>
    </source>
</evidence>
<dbReference type="AlphaFoldDB" id="S9QAP9"/>
<dbReference type="EMBL" id="ANAH02000025">
    <property type="protein sequence ID" value="EPX58409.1"/>
    <property type="molecule type" value="Genomic_DNA"/>
</dbReference>
<proteinExistence type="predicted"/>
<reference evidence="1" key="1">
    <citation type="submission" date="2013-05" db="EMBL/GenBank/DDBJ databases">
        <title>Genome assembly of Cystobacter fuscus DSM 2262.</title>
        <authorList>
            <person name="Sharma G."/>
            <person name="Khatri I."/>
            <person name="Kaur C."/>
            <person name="Mayilraj S."/>
            <person name="Subramanian S."/>
        </authorList>
    </citation>
    <scope>NUCLEOTIDE SEQUENCE [LARGE SCALE GENOMIC DNA]</scope>
    <source>
        <strain evidence="1">DSM 2262</strain>
    </source>
</reference>
<sequence>MRRPDADIGYAMWCDAEGREHSTPIADPVKWKREHEERCDW</sequence>